<organism evidence="9 10">
    <name type="scientific">Candidatus Lucifugimonas marina</name>
    <dbReference type="NCBI Taxonomy" id="3038979"/>
    <lineage>
        <taxon>Bacteria</taxon>
        <taxon>Bacillati</taxon>
        <taxon>Chloroflexota</taxon>
        <taxon>Dehalococcoidia</taxon>
        <taxon>SAR202 cluster</taxon>
        <taxon>Candidatus Lucifugimonadales</taxon>
        <taxon>Candidatus Lucifugimonadaceae</taxon>
        <taxon>Candidatus Lucifugimonas</taxon>
    </lineage>
</organism>
<evidence type="ECO:0000256" key="2">
    <source>
        <dbReference type="ARBA" id="ARBA00022448"/>
    </source>
</evidence>
<dbReference type="InterPro" id="IPR020846">
    <property type="entry name" value="MFS_dom"/>
</dbReference>
<evidence type="ECO:0000313" key="10">
    <source>
        <dbReference type="Proteomes" id="UP001219901"/>
    </source>
</evidence>
<dbReference type="InterPro" id="IPR011701">
    <property type="entry name" value="MFS"/>
</dbReference>
<evidence type="ECO:0000313" key="9">
    <source>
        <dbReference type="EMBL" id="WFG39076.1"/>
    </source>
</evidence>
<dbReference type="SUPFAM" id="SSF103473">
    <property type="entry name" value="MFS general substrate transporter"/>
    <property type="match status" value="1"/>
</dbReference>
<feature type="domain" description="Major facilitator superfamily (MFS) profile" evidence="7">
    <location>
        <begin position="14"/>
        <end position="487"/>
    </location>
</feature>
<evidence type="ECO:0000256" key="6">
    <source>
        <dbReference type="SAM" id="Phobius"/>
    </source>
</evidence>
<dbReference type="EMBL" id="CP046147">
    <property type="protein sequence ID" value="WFG39076.1"/>
    <property type="molecule type" value="Genomic_DNA"/>
</dbReference>
<feature type="transmembrane region" description="Helical" evidence="6">
    <location>
        <begin position="341"/>
        <end position="362"/>
    </location>
</feature>
<dbReference type="Proteomes" id="UP001219901">
    <property type="component" value="Chromosome"/>
</dbReference>
<dbReference type="PROSITE" id="PS50850">
    <property type="entry name" value="MFS"/>
    <property type="match status" value="1"/>
</dbReference>
<comment type="subcellular location">
    <subcellularLocation>
        <location evidence="1">Cell membrane</location>
        <topology evidence="1">Multi-pass membrane protein</topology>
    </subcellularLocation>
</comment>
<feature type="transmembrane region" description="Helical" evidence="6">
    <location>
        <begin position="211"/>
        <end position="233"/>
    </location>
</feature>
<keyword evidence="4 6" id="KW-1133">Transmembrane helix</keyword>
<reference evidence="9" key="2">
    <citation type="journal article" date="2023" name="Nat. Commun.">
        <title>Cultivation of marine bacteria of the SAR202 clade.</title>
        <authorList>
            <person name="Lim Y."/>
            <person name="Seo J.H."/>
            <person name="Giovannoni S.J."/>
            <person name="Kang I."/>
            <person name="Cho J.C."/>
        </authorList>
    </citation>
    <scope>NUCLEOTIDE SEQUENCE</scope>
    <source>
        <strain evidence="9">JH1073</strain>
    </source>
</reference>
<dbReference type="PANTHER" id="PTHR23501:SF191">
    <property type="entry name" value="VACUOLAR BASIC AMINO ACID TRANSPORTER 4"/>
    <property type="match status" value="1"/>
</dbReference>
<feature type="transmembrane region" description="Helical" evidence="6">
    <location>
        <begin position="83"/>
        <end position="102"/>
    </location>
</feature>
<dbReference type="GO" id="GO:0005886">
    <property type="term" value="C:plasma membrane"/>
    <property type="evidence" value="ECO:0007669"/>
    <property type="project" value="UniProtKB-SubCell"/>
</dbReference>
<sequence>MFTKLGNLIAPYKLLLPLCFGVFIAADDQTVVVTLLPDMLADLRVGVSELDRASWSITGYLIGYTAAMPLMGRISDRTGYRRAFLLAMAAFTLGSALVAVSPDIPRWLYGGPPEYNWLVGTRVFQAIGGGAVIPISIAAASELVDRKHRAIAYGLIGASAEAGGVFGPLWGGGITTWLSWEWAFWLNIPFTVIAAIWILRIPPGKRHSVKIDLPTATVFAALLSLLTIGLVRIGEPDALMASSLALSVVLLGVLVALNNRSADPLFPKRLFQLQSFNYSNLTHFLVGAVLIIGMVTVPLMAASVFGKSPLEGGLQLLRMTIVIGFGAVVGGYVTQRFGARIPSIAGLLITTAGFLLLASWTVDIAEPALTIHLAITGIGLGLLVSPIAETALWGVQADQRGAASSLLSVSRMVGMTAGLAAMTALGTVQFQELVADVPAFSLDPDVQKEILDSATHAGVEVFTRFFLYGAVISVAALIPAWLMTRSRPISSSEGN</sequence>
<feature type="transmembrane region" description="Helical" evidence="6">
    <location>
        <begin position="465"/>
        <end position="483"/>
    </location>
</feature>
<accession>A0AAJ5ZI16</accession>
<keyword evidence="5 6" id="KW-0472">Membrane</keyword>
<feature type="transmembrane region" description="Helical" evidence="6">
    <location>
        <begin position="52"/>
        <end position="71"/>
    </location>
</feature>
<proteinExistence type="predicted"/>
<feature type="transmembrane region" description="Helical" evidence="6">
    <location>
        <begin position="368"/>
        <end position="388"/>
    </location>
</feature>
<feature type="transmembrane region" description="Helical" evidence="6">
    <location>
        <begin position="239"/>
        <end position="257"/>
    </location>
</feature>
<dbReference type="Proteomes" id="UP001321249">
    <property type="component" value="Unassembled WGS sequence"/>
</dbReference>
<keyword evidence="2" id="KW-0813">Transport</keyword>
<keyword evidence="10" id="KW-1185">Reference proteome</keyword>
<evidence type="ECO:0000256" key="3">
    <source>
        <dbReference type="ARBA" id="ARBA00022692"/>
    </source>
</evidence>
<dbReference type="PANTHER" id="PTHR23501">
    <property type="entry name" value="MAJOR FACILITATOR SUPERFAMILY"/>
    <property type="match status" value="1"/>
</dbReference>
<gene>
    <name evidence="8" type="ORF">GKO46_03855</name>
    <name evidence="9" type="ORF">GKO48_05405</name>
</gene>
<keyword evidence="3 6" id="KW-0812">Transmembrane</keyword>
<dbReference type="RefSeq" id="WP_342822401.1">
    <property type="nucleotide sequence ID" value="NZ_CP046146.1"/>
</dbReference>
<evidence type="ECO:0000313" key="11">
    <source>
        <dbReference type="Proteomes" id="UP001321249"/>
    </source>
</evidence>
<dbReference type="InterPro" id="IPR036259">
    <property type="entry name" value="MFS_trans_sf"/>
</dbReference>
<evidence type="ECO:0000256" key="4">
    <source>
        <dbReference type="ARBA" id="ARBA00022989"/>
    </source>
</evidence>
<dbReference type="GO" id="GO:0022857">
    <property type="term" value="F:transmembrane transporter activity"/>
    <property type="evidence" value="ECO:0007669"/>
    <property type="project" value="InterPro"/>
</dbReference>
<reference evidence="10 11" key="1">
    <citation type="submission" date="2019-11" db="EMBL/GenBank/DDBJ databases">
        <authorList>
            <person name="Cho J.-C."/>
        </authorList>
    </citation>
    <scope>NUCLEOTIDE SEQUENCE [LARGE SCALE GENOMIC DNA]</scope>
    <source>
        <strain evidence="9 10">JH1073</strain>
        <strain evidence="8 11">JH702</strain>
    </source>
</reference>
<dbReference type="CDD" id="cd17321">
    <property type="entry name" value="MFS_MMR_MDR_like"/>
    <property type="match status" value="1"/>
</dbReference>
<reference evidence="10" key="3">
    <citation type="submission" date="2023-06" db="EMBL/GenBank/DDBJ databases">
        <title>Pangenomics reveal diversification of enzyme families and niche specialization in globally abundant SAR202 bacteria.</title>
        <authorList>
            <person name="Saw J.H.W."/>
        </authorList>
    </citation>
    <scope>NUCLEOTIDE SEQUENCE [LARGE SCALE GENOMIC DNA]</scope>
    <source>
        <strain evidence="10">JH1073</strain>
    </source>
</reference>
<feature type="transmembrane region" description="Helical" evidence="6">
    <location>
        <begin position="409"/>
        <end position="430"/>
    </location>
</feature>
<name>A0AAJ5ZI16_9CHLR</name>
<feature type="transmembrane region" description="Helical" evidence="6">
    <location>
        <begin position="316"/>
        <end position="334"/>
    </location>
</feature>
<feature type="transmembrane region" description="Helical" evidence="6">
    <location>
        <begin position="278"/>
        <end position="304"/>
    </location>
</feature>
<evidence type="ECO:0000313" key="8">
    <source>
        <dbReference type="EMBL" id="MDG0866204.1"/>
    </source>
</evidence>
<evidence type="ECO:0000259" key="7">
    <source>
        <dbReference type="PROSITE" id="PS50850"/>
    </source>
</evidence>
<protein>
    <submittedName>
        <fullName evidence="9">MFS transporter</fullName>
    </submittedName>
</protein>
<evidence type="ECO:0000256" key="5">
    <source>
        <dbReference type="ARBA" id="ARBA00023136"/>
    </source>
</evidence>
<dbReference type="EMBL" id="WMBE01000001">
    <property type="protein sequence ID" value="MDG0866204.1"/>
    <property type="molecule type" value="Genomic_DNA"/>
</dbReference>
<dbReference type="Pfam" id="PF07690">
    <property type="entry name" value="MFS_1"/>
    <property type="match status" value="1"/>
</dbReference>
<feature type="transmembrane region" description="Helical" evidence="6">
    <location>
        <begin position="151"/>
        <end position="170"/>
    </location>
</feature>
<feature type="transmembrane region" description="Helical" evidence="6">
    <location>
        <begin position="182"/>
        <end position="199"/>
    </location>
</feature>
<evidence type="ECO:0000256" key="1">
    <source>
        <dbReference type="ARBA" id="ARBA00004651"/>
    </source>
</evidence>
<feature type="transmembrane region" description="Helical" evidence="6">
    <location>
        <begin position="122"/>
        <end position="144"/>
    </location>
</feature>
<dbReference type="Gene3D" id="1.20.1250.20">
    <property type="entry name" value="MFS general substrate transporter like domains"/>
    <property type="match status" value="2"/>
</dbReference>
<dbReference type="AlphaFoldDB" id="A0AAJ5ZI16"/>